<sequence>METTRCKAPLARLPPQPHPLEMPWDSAGAGEASDEASFLRARLDNKGEGDPVGQGSSDEDSFPSQRLLSQTGLPGPE</sequence>
<gene>
    <name evidence="2" type="ORF">NDU88_003106</name>
</gene>
<dbReference type="EMBL" id="JANPWB010000014">
    <property type="protein sequence ID" value="KAJ1097990.1"/>
    <property type="molecule type" value="Genomic_DNA"/>
</dbReference>
<reference evidence="2" key="1">
    <citation type="journal article" date="2022" name="bioRxiv">
        <title>Sequencing and chromosome-scale assembly of the giantPleurodeles waltlgenome.</title>
        <authorList>
            <person name="Brown T."/>
            <person name="Elewa A."/>
            <person name="Iarovenko S."/>
            <person name="Subramanian E."/>
            <person name="Araus A.J."/>
            <person name="Petzold A."/>
            <person name="Susuki M."/>
            <person name="Suzuki K.-i.T."/>
            <person name="Hayashi T."/>
            <person name="Toyoda A."/>
            <person name="Oliveira C."/>
            <person name="Osipova E."/>
            <person name="Leigh N.D."/>
            <person name="Simon A."/>
            <person name="Yun M.H."/>
        </authorList>
    </citation>
    <scope>NUCLEOTIDE SEQUENCE</scope>
    <source>
        <strain evidence="2">20211129_DDA</strain>
        <tissue evidence="2">Liver</tissue>
    </source>
</reference>
<keyword evidence="3" id="KW-1185">Reference proteome</keyword>
<organism evidence="2 3">
    <name type="scientific">Pleurodeles waltl</name>
    <name type="common">Iberian ribbed newt</name>
    <dbReference type="NCBI Taxonomy" id="8319"/>
    <lineage>
        <taxon>Eukaryota</taxon>
        <taxon>Metazoa</taxon>
        <taxon>Chordata</taxon>
        <taxon>Craniata</taxon>
        <taxon>Vertebrata</taxon>
        <taxon>Euteleostomi</taxon>
        <taxon>Amphibia</taxon>
        <taxon>Batrachia</taxon>
        <taxon>Caudata</taxon>
        <taxon>Salamandroidea</taxon>
        <taxon>Salamandridae</taxon>
        <taxon>Pleurodelinae</taxon>
        <taxon>Pleurodeles</taxon>
    </lineage>
</organism>
<evidence type="ECO:0000256" key="1">
    <source>
        <dbReference type="SAM" id="MobiDB-lite"/>
    </source>
</evidence>
<dbReference type="Proteomes" id="UP001066276">
    <property type="component" value="Chromosome 10"/>
</dbReference>
<feature type="region of interest" description="Disordered" evidence="1">
    <location>
        <begin position="1"/>
        <end position="77"/>
    </location>
</feature>
<accession>A0AAV7M595</accession>
<feature type="compositionally biased region" description="Polar residues" evidence="1">
    <location>
        <begin position="62"/>
        <end position="77"/>
    </location>
</feature>
<dbReference type="AlphaFoldDB" id="A0AAV7M595"/>
<evidence type="ECO:0000313" key="2">
    <source>
        <dbReference type="EMBL" id="KAJ1097990.1"/>
    </source>
</evidence>
<protein>
    <submittedName>
        <fullName evidence="2">Uncharacterized protein</fullName>
    </submittedName>
</protein>
<comment type="caution">
    <text evidence="2">The sequence shown here is derived from an EMBL/GenBank/DDBJ whole genome shotgun (WGS) entry which is preliminary data.</text>
</comment>
<proteinExistence type="predicted"/>
<name>A0AAV7M595_PLEWA</name>
<evidence type="ECO:0000313" key="3">
    <source>
        <dbReference type="Proteomes" id="UP001066276"/>
    </source>
</evidence>